<dbReference type="SUPFAM" id="SSF56801">
    <property type="entry name" value="Acetyl-CoA synthetase-like"/>
    <property type="match status" value="1"/>
</dbReference>
<dbReference type="Gene3D" id="3.40.50.12780">
    <property type="entry name" value="N-terminal domain of ligase-like"/>
    <property type="match status" value="1"/>
</dbReference>
<dbReference type="CDD" id="cd05910">
    <property type="entry name" value="FACL_like_1"/>
    <property type="match status" value="1"/>
</dbReference>
<gene>
    <name evidence="2" type="ORF">dnm_089040</name>
</gene>
<dbReference type="RefSeq" id="WP_207680026.1">
    <property type="nucleotide sequence ID" value="NZ_CP061800.1"/>
</dbReference>
<reference evidence="2" key="1">
    <citation type="journal article" date="2021" name="Microb. Physiol.">
        <title>Proteogenomic Insights into the Physiology of Marine, Sulfate-Reducing, Filamentous Desulfonema limicola and Desulfonema magnum.</title>
        <authorList>
            <person name="Schnaars V."/>
            <person name="Wohlbrand L."/>
            <person name="Scheve S."/>
            <person name="Hinrichs C."/>
            <person name="Reinhardt R."/>
            <person name="Rabus R."/>
        </authorList>
    </citation>
    <scope>NUCLEOTIDE SEQUENCE</scope>
    <source>
        <strain evidence="2">4be13</strain>
    </source>
</reference>
<dbReference type="PANTHER" id="PTHR43767:SF1">
    <property type="entry name" value="NONRIBOSOMAL PEPTIDE SYNTHASE PES1 (EUROFUNG)-RELATED"/>
    <property type="match status" value="1"/>
</dbReference>
<proteinExistence type="predicted"/>
<dbReference type="NCBIfam" id="NF006754">
    <property type="entry name" value="PRK09274.1"/>
    <property type="match status" value="1"/>
</dbReference>
<dbReference type="KEGG" id="dmm:dnm_089040"/>
<dbReference type="InterPro" id="IPR042099">
    <property type="entry name" value="ANL_N_sf"/>
</dbReference>
<dbReference type="Pfam" id="PF00501">
    <property type="entry name" value="AMP-binding"/>
    <property type="match status" value="1"/>
</dbReference>
<dbReference type="InterPro" id="IPR050237">
    <property type="entry name" value="ATP-dep_AMP-bd_enzyme"/>
</dbReference>
<feature type="domain" description="AMP-dependent synthetase/ligase" evidence="1">
    <location>
        <begin position="29"/>
        <end position="416"/>
    </location>
</feature>
<keyword evidence="3" id="KW-1185">Reference proteome</keyword>
<evidence type="ECO:0000313" key="2">
    <source>
        <dbReference type="EMBL" id="QTA92811.1"/>
    </source>
</evidence>
<dbReference type="PROSITE" id="PS00455">
    <property type="entry name" value="AMP_BINDING"/>
    <property type="match status" value="1"/>
</dbReference>
<dbReference type="Proteomes" id="UP000663722">
    <property type="component" value="Chromosome"/>
</dbReference>
<evidence type="ECO:0000259" key="1">
    <source>
        <dbReference type="Pfam" id="PF00501"/>
    </source>
</evidence>
<protein>
    <submittedName>
        <fullName evidence="2">AMP-dependent synthetase/ligase</fullName>
    </submittedName>
</protein>
<organism evidence="2 3">
    <name type="scientific">Desulfonema magnum</name>
    <dbReference type="NCBI Taxonomy" id="45655"/>
    <lineage>
        <taxon>Bacteria</taxon>
        <taxon>Pseudomonadati</taxon>
        <taxon>Thermodesulfobacteriota</taxon>
        <taxon>Desulfobacteria</taxon>
        <taxon>Desulfobacterales</taxon>
        <taxon>Desulfococcaceae</taxon>
        <taxon>Desulfonema</taxon>
    </lineage>
</organism>
<dbReference type="AlphaFoldDB" id="A0A975BW25"/>
<evidence type="ECO:0000313" key="3">
    <source>
        <dbReference type="Proteomes" id="UP000663722"/>
    </source>
</evidence>
<dbReference type="InterPro" id="IPR000873">
    <property type="entry name" value="AMP-dep_synth/lig_dom"/>
</dbReference>
<sequence length="561" mass="62913">MDDFDQTKDNITLTKHNDNLVNVSTHLKRMAEIQPYKRAVICPVGWDEKGRVAYTHLTFLQLDQESDYIAHGLENVGITRGTRTILMVRPCLEFFALTFALFKIGAIPVVVDPGMGIRRMVRCLRESRPEAFIGIPLAHVIRKIYPGFFKTIKTWVTVGRRWFWGGFTLENIRQTLWETYPAAPTRQDETAAILFTTGSTGPAKGVVYTHGMFDTQVRRLKSHFGIAEGEIDLPTFPLFALFDPALGMTAVIPDMDPTKPAQVNPEKIIEAILNQGVTNMFASPALLNRVGSYGKEMGIKLPCLRRIVSAGAPVSPENIEQFSSMLSEGTEIHTPYGATEAMPIISIGSNEILSSTRKFTDQGYGMCVGRPLEETEVRIIRITDDPIEEWSDDLVVERGDTGEITVKSGLVSRHYFDRPKADSLAKIRDGNDVWHRMGDLAWEDNKGRIWFCGRKGHRVVTENGTLFTIPCEAVFNNHDAVLRSALVGVGDPPEQKPIICIELKNGGKNIDKHALKKELLNLAARNPMTEEIKTILFHKGFPVDIRHNSKIFREKLAKWAT</sequence>
<dbReference type="EMBL" id="CP061800">
    <property type="protein sequence ID" value="QTA92811.1"/>
    <property type="molecule type" value="Genomic_DNA"/>
</dbReference>
<accession>A0A975BW25</accession>
<name>A0A975BW25_9BACT</name>
<dbReference type="PANTHER" id="PTHR43767">
    <property type="entry name" value="LONG-CHAIN-FATTY-ACID--COA LIGASE"/>
    <property type="match status" value="1"/>
</dbReference>
<dbReference type="InterPro" id="IPR020845">
    <property type="entry name" value="AMP-binding_CS"/>
</dbReference>